<dbReference type="Proteomes" id="UP000032180">
    <property type="component" value="Chromosome 1"/>
</dbReference>
<dbReference type="Gramene" id="LPERR01G34150.2">
    <property type="protein sequence ID" value="LPERR01G34150.2"/>
    <property type="gene ID" value="LPERR01G34150"/>
</dbReference>
<keyword evidence="2" id="KW-1185">Reference proteome</keyword>
<dbReference type="HOGENOM" id="CLU_2007187_0_0_1"/>
<protein>
    <submittedName>
        <fullName evidence="1">Uncharacterized protein</fullName>
    </submittedName>
</protein>
<accession>A0A0D9V8P5</accession>
<evidence type="ECO:0000313" key="1">
    <source>
        <dbReference type="EnsemblPlants" id="LPERR01G34150.2"/>
    </source>
</evidence>
<dbReference type="EnsemblPlants" id="LPERR01G34150.2">
    <property type="protein sequence ID" value="LPERR01G34150.2"/>
    <property type="gene ID" value="LPERR01G34150"/>
</dbReference>
<organism evidence="1 2">
    <name type="scientific">Leersia perrieri</name>
    <dbReference type="NCBI Taxonomy" id="77586"/>
    <lineage>
        <taxon>Eukaryota</taxon>
        <taxon>Viridiplantae</taxon>
        <taxon>Streptophyta</taxon>
        <taxon>Embryophyta</taxon>
        <taxon>Tracheophyta</taxon>
        <taxon>Spermatophyta</taxon>
        <taxon>Magnoliopsida</taxon>
        <taxon>Liliopsida</taxon>
        <taxon>Poales</taxon>
        <taxon>Poaceae</taxon>
        <taxon>BOP clade</taxon>
        <taxon>Oryzoideae</taxon>
        <taxon>Oryzeae</taxon>
        <taxon>Oryzinae</taxon>
        <taxon>Leersia</taxon>
    </lineage>
</organism>
<name>A0A0D9V8P5_9ORYZ</name>
<dbReference type="EnsemblPlants" id="LPERR01G34150.1">
    <property type="protein sequence ID" value="LPERR01G34150.1"/>
    <property type="gene ID" value="LPERR01G34150"/>
</dbReference>
<proteinExistence type="predicted"/>
<reference evidence="1" key="3">
    <citation type="submission" date="2015-04" db="UniProtKB">
        <authorList>
            <consortium name="EnsemblPlants"/>
        </authorList>
    </citation>
    <scope>IDENTIFICATION</scope>
</reference>
<dbReference type="Gramene" id="LPERR01G34150.1">
    <property type="protein sequence ID" value="LPERR01G34150.1"/>
    <property type="gene ID" value="LPERR01G34150"/>
</dbReference>
<evidence type="ECO:0000313" key="2">
    <source>
        <dbReference type="Proteomes" id="UP000032180"/>
    </source>
</evidence>
<reference evidence="1 2" key="2">
    <citation type="submission" date="2013-12" db="EMBL/GenBank/DDBJ databases">
        <authorList>
            <person name="Yu Y."/>
            <person name="Lee S."/>
            <person name="de Baynast K."/>
            <person name="Wissotski M."/>
            <person name="Liu L."/>
            <person name="Talag J."/>
            <person name="Goicoechea J."/>
            <person name="Angelova A."/>
            <person name="Jetty R."/>
            <person name="Kudrna D."/>
            <person name="Golser W."/>
            <person name="Rivera L."/>
            <person name="Zhang J."/>
            <person name="Wing R."/>
        </authorList>
    </citation>
    <scope>NUCLEOTIDE SEQUENCE</scope>
</reference>
<sequence>MHCSTSSNRQVTQVVKYPYYPSPNLKNPMLYNKTCQENQLERRKIAGEETLDELVETGQTPITKTGDSFVPADYVQQQGLWIPGSEHLDHGKHSMQGEEIINKLTSPLIHFIGNIPRSMHCQSM</sequence>
<reference evidence="1 2" key="1">
    <citation type="submission" date="2012-08" db="EMBL/GenBank/DDBJ databases">
        <title>Oryza genome evolution.</title>
        <authorList>
            <person name="Wing R.A."/>
        </authorList>
    </citation>
    <scope>NUCLEOTIDE SEQUENCE</scope>
</reference>
<dbReference type="AlphaFoldDB" id="A0A0D9V8P5"/>